<reference evidence="2 3" key="1">
    <citation type="submission" date="2018-06" db="EMBL/GenBank/DDBJ databases">
        <authorList>
            <consortium name="Pathogen Informatics"/>
            <person name="Doyle S."/>
        </authorList>
    </citation>
    <scope>NUCLEOTIDE SEQUENCE [LARGE SCALE GENOMIC DNA]</scope>
    <source>
        <strain evidence="2 3">NCTC9128</strain>
    </source>
</reference>
<protein>
    <submittedName>
        <fullName evidence="2">Uncharacterized protein</fullName>
    </submittedName>
</protein>
<accession>A0A2X3CVS5</accession>
<dbReference type="Proteomes" id="UP000251088">
    <property type="component" value="Unassembled WGS sequence"/>
</dbReference>
<dbReference type="EMBL" id="UAWN01000012">
    <property type="protein sequence ID" value="SQC16774.1"/>
    <property type="molecule type" value="Genomic_DNA"/>
</dbReference>
<dbReference type="AlphaFoldDB" id="A0A2X3CVS5"/>
<keyword evidence="1" id="KW-0812">Transmembrane</keyword>
<feature type="transmembrane region" description="Helical" evidence="1">
    <location>
        <begin position="26"/>
        <end position="59"/>
    </location>
</feature>
<name>A0A2X3CVS5_KLEPN</name>
<keyword evidence="1" id="KW-0472">Membrane</keyword>
<evidence type="ECO:0000313" key="2">
    <source>
        <dbReference type="EMBL" id="SQC16774.1"/>
    </source>
</evidence>
<keyword evidence="1" id="KW-1133">Transmembrane helix</keyword>
<organism evidence="2 3">
    <name type="scientific">Klebsiella pneumoniae</name>
    <dbReference type="NCBI Taxonomy" id="573"/>
    <lineage>
        <taxon>Bacteria</taxon>
        <taxon>Pseudomonadati</taxon>
        <taxon>Pseudomonadota</taxon>
        <taxon>Gammaproteobacteria</taxon>
        <taxon>Enterobacterales</taxon>
        <taxon>Enterobacteriaceae</taxon>
        <taxon>Klebsiella/Raoultella group</taxon>
        <taxon>Klebsiella</taxon>
        <taxon>Klebsiella pneumoniae complex</taxon>
    </lineage>
</organism>
<evidence type="ECO:0000256" key="1">
    <source>
        <dbReference type="SAM" id="Phobius"/>
    </source>
</evidence>
<gene>
    <name evidence="2" type="ORF">NCTC9128_04318</name>
</gene>
<proteinExistence type="predicted"/>
<evidence type="ECO:0000313" key="3">
    <source>
        <dbReference type="Proteomes" id="UP000251088"/>
    </source>
</evidence>
<sequence>MAARRVLTTTLMRLLAKHGGEDVVEILLTVALLVGLSLATEAGIVAMLPELIVFGAPLLIFQDFQASARSLNLASASFSLLTSGVIFARQAAVGGLDGFQIVGWLHPENGIISFNSMILSHLCSVRWLHIPWNRRQYKA</sequence>